<evidence type="ECO:0000313" key="4">
    <source>
        <dbReference type="Proteomes" id="UP000267524"/>
    </source>
</evidence>
<dbReference type="InterPro" id="IPR026444">
    <property type="entry name" value="Secre_tail"/>
</dbReference>
<dbReference type="Proteomes" id="UP000267524">
    <property type="component" value="Unassembled WGS sequence"/>
</dbReference>
<dbReference type="EMBL" id="QWIV01000014">
    <property type="protein sequence ID" value="RMZ58647.1"/>
    <property type="molecule type" value="Genomic_DNA"/>
</dbReference>
<organism evidence="3 4">
    <name type="scientific">Chryseobacterium nematophagum</name>
    <dbReference type="NCBI Taxonomy" id="2305228"/>
    <lineage>
        <taxon>Bacteria</taxon>
        <taxon>Pseudomonadati</taxon>
        <taxon>Bacteroidota</taxon>
        <taxon>Flavobacteriia</taxon>
        <taxon>Flavobacteriales</taxon>
        <taxon>Weeksellaceae</taxon>
        <taxon>Chryseobacterium group</taxon>
        <taxon>Chryseobacterium</taxon>
    </lineage>
</organism>
<protein>
    <submittedName>
        <fullName evidence="3">T9SS C-terminal target domain-containing protein</fullName>
    </submittedName>
</protein>
<name>A0A3M7L7R4_9FLAO</name>
<comment type="caution">
    <text evidence="3">The sequence shown here is derived from an EMBL/GenBank/DDBJ whole genome shotgun (WGS) entry which is preliminary data.</text>
</comment>
<dbReference type="Pfam" id="PF18962">
    <property type="entry name" value="Por_Secre_tail"/>
    <property type="match status" value="1"/>
</dbReference>
<proteinExistence type="predicted"/>
<dbReference type="AlphaFoldDB" id="A0A3M7L7R4"/>
<gene>
    <name evidence="3" type="ORF">D1632_13705</name>
</gene>
<dbReference type="NCBIfam" id="TIGR04183">
    <property type="entry name" value="Por_Secre_tail"/>
    <property type="match status" value="1"/>
</dbReference>
<evidence type="ECO:0000313" key="3">
    <source>
        <dbReference type="EMBL" id="RMZ58647.1"/>
    </source>
</evidence>
<reference evidence="3 4" key="1">
    <citation type="submission" date="2018-08" db="EMBL/GenBank/DDBJ databases">
        <title>Chryseobacterium nematophagum: a novel matrix digesting pathogen of nematodes.</title>
        <authorList>
            <person name="Page A."/>
            <person name="Roberts M."/>
            <person name="Felix M.-A."/>
            <person name="Weir W."/>
        </authorList>
    </citation>
    <scope>NUCLEOTIDE SEQUENCE [LARGE SCALE GENOMIC DNA]</scope>
    <source>
        <strain evidence="3 4">JUb275</strain>
    </source>
</reference>
<evidence type="ECO:0000259" key="2">
    <source>
        <dbReference type="Pfam" id="PF18962"/>
    </source>
</evidence>
<evidence type="ECO:0000256" key="1">
    <source>
        <dbReference type="ARBA" id="ARBA00022729"/>
    </source>
</evidence>
<keyword evidence="1" id="KW-0732">Signal</keyword>
<sequence length="264" mass="27483">MDVFHRISYQCSNMFQYSHYSPNGVATINGIQVTSSSSSTLQGGSLSYSGSGCAAAAIDPGGLVGINESPWSLTLTFEQPVNDILFKYAGAGAGGILATETVMFNSNGGAISVTSNNSCFSTVNGNTIISSSGGTNTLGGGTFKISAPSAYTTLAINGFGDPGSGTFALGICSSSIVLGTEDATGKLKSNTVDIYPNPVKSRMVISSKEILKSYKVFDESGKLILFSSLNGNEKEINLSSLKTGNYIISIETEKQTTSKKFIKQ</sequence>
<feature type="domain" description="Secretion system C-terminal sorting" evidence="2">
    <location>
        <begin position="194"/>
        <end position="262"/>
    </location>
</feature>
<accession>A0A3M7L7R4</accession>
<keyword evidence="4" id="KW-1185">Reference proteome</keyword>